<dbReference type="InterPro" id="IPR027640">
    <property type="entry name" value="Kinesin-like_fam"/>
</dbReference>
<accession>A0AAF0EQ27</accession>
<dbReference type="Pfam" id="PF00225">
    <property type="entry name" value="Kinesin"/>
    <property type="match status" value="1"/>
</dbReference>
<dbReference type="InterPro" id="IPR027417">
    <property type="entry name" value="P-loop_NTPase"/>
</dbReference>
<proteinExistence type="inferred from homology"/>
<evidence type="ECO:0000256" key="8">
    <source>
        <dbReference type="SAM" id="MobiDB-lite"/>
    </source>
</evidence>
<dbReference type="InterPro" id="IPR001752">
    <property type="entry name" value="Kinesin_motor_dom"/>
</dbReference>
<dbReference type="PANTHER" id="PTHR47972:SF45">
    <property type="entry name" value="PROTEIN CLARET SEGREGATIONAL"/>
    <property type="match status" value="1"/>
</dbReference>
<dbReference type="PROSITE" id="PS50067">
    <property type="entry name" value="KINESIN_MOTOR_2"/>
    <property type="match status" value="1"/>
</dbReference>
<evidence type="ECO:0000256" key="3">
    <source>
        <dbReference type="ARBA" id="ARBA00022741"/>
    </source>
</evidence>
<dbReference type="Proteomes" id="UP001219933">
    <property type="component" value="Chromosome 2"/>
</dbReference>
<evidence type="ECO:0000256" key="7">
    <source>
        <dbReference type="RuleBase" id="RU000394"/>
    </source>
</evidence>
<dbReference type="AlphaFoldDB" id="A0AAF0EQ27"/>
<keyword evidence="4 6" id="KW-0067">ATP-binding</keyword>
<dbReference type="Gene3D" id="3.40.850.10">
    <property type="entry name" value="Kinesin motor domain"/>
    <property type="match status" value="1"/>
</dbReference>
<evidence type="ECO:0000259" key="9">
    <source>
        <dbReference type="PROSITE" id="PS50067"/>
    </source>
</evidence>
<dbReference type="SUPFAM" id="SSF52540">
    <property type="entry name" value="P-loop containing nucleoside triphosphate hydrolases"/>
    <property type="match status" value="1"/>
</dbReference>
<sequence length="498" mass="55165">MHALFSLEKQRNAASQSRERLEREAQLDKMRQLEEEILSQRQYAHAHPPEPRQRGVPFEQVREMRAEHAAELARIKAEHAALLEAANQAKDEANEQILDLRARLMAAESARDSANDALEALRKQMSEIAEQQTSTEANEAALTHQVATLRAENSRLTEQVFAGEQLRRKLHNQVQELRGNVRVYVRVRPGHGALASLAYPDTLGHTALEVRSTSESATGNQVTKTYPFTFDHVFGPDASQDDVFTEVSQLVQSVLDGYNTTIFAYGQTGSGKTHTLEGPEVLSAAEQGLIPRAMEMLWDVAARMRSQGWEYSFDAQMVQIYLDNIYDLLGDDGQQKHEIRHEGDRTVVTNVVTVPVEGPAHVHKLLATAKKRRAVAATLMNQRSSRSHSVFMLRVRGRCVTGEACDATLNLVDLAGSERLNTSGSAADPTRLREAQSINRSLSSLADVIGALGGGKHVPYRNSTLTWLLRNSLGGNSKTLMLLALSPMADHLGETLWQ</sequence>
<evidence type="ECO:0000256" key="5">
    <source>
        <dbReference type="ARBA" id="ARBA00023175"/>
    </source>
</evidence>
<comment type="similarity">
    <text evidence="1">Belongs to the TRAFAC class myosin-kinesin ATPase superfamily. Kinesin family. KIN-14 subfamily.</text>
</comment>
<dbReference type="PROSITE" id="PS00411">
    <property type="entry name" value="KINESIN_MOTOR_1"/>
    <property type="match status" value="1"/>
</dbReference>
<protein>
    <recommendedName>
        <fullName evidence="7">Kinesin-like protein</fullName>
    </recommendedName>
</protein>
<evidence type="ECO:0000256" key="4">
    <source>
        <dbReference type="ARBA" id="ARBA00022840"/>
    </source>
</evidence>
<dbReference type="SMART" id="SM00129">
    <property type="entry name" value="KISc"/>
    <property type="match status" value="1"/>
</dbReference>
<evidence type="ECO:0000313" key="10">
    <source>
        <dbReference type="EMBL" id="WFD34255.1"/>
    </source>
</evidence>
<feature type="domain" description="Kinesin motor" evidence="9">
    <location>
        <begin position="180"/>
        <end position="498"/>
    </location>
</feature>
<name>A0AAF0EQ27_9BASI</name>
<keyword evidence="3 6" id="KW-0547">Nucleotide-binding</keyword>
<dbReference type="EMBL" id="CP119878">
    <property type="protein sequence ID" value="WFD34255.1"/>
    <property type="molecule type" value="Genomic_DNA"/>
</dbReference>
<reference evidence="10" key="1">
    <citation type="submission" date="2023-03" db="EMBL/GenBank/DDBJ databases">
        <title>Mating type loci evolution in Malassezia.</title>
        <authorList>
            <person name="Coelho M.A."/>
        </authorList>
    </citation>
    <scope>NUCLEOTIDE SEQUENCE</scope>
    <source>
        <strain evidence="10">CBS 11721</strain>
    </source>
</reference>
<keyword evidence="5 6" id="KW-0505">Motor protein</keyword>
<dbReference type="InterPro" id="IPR019821">
    <property type="entry name" value="Kinesin_motor_CS"/>
</dbReference>
<evidence type="ECO:0000256" key="6">
    <source>
        <dbReference type="PROSITE-ProRule" id="PRU00283"/>
    </source>
</evidence>
<feature type="region of interest" description="Disordered" evidence="8">
    <location>
        <begin position="1"/>
        <end position="22"/>
    </location>
</feature>
<keyword evidence="11" id="KW-1185">Reference proteome</keyword>
<evidence type="ECO:0000256" key="2">
    <source>
        <dbReference type="ARBA" id="ARBA00022701"/>
    </source>
</evidence>
<evidence type="ECO:0000256" key="1">
    <source>
        <dbReference type="ARBA" id="ARBA00010899"/>
    </source>
</evidence>
<keyword evidence="2 7" id="KW-0493">Microtubule</keyword>
<dbReference type="PRINTS" id="PR00380">
    <property type="entry name" value="KINESINHEAVY"/>
</dbReference>
<feature type="binding site" evidence="6">
    <location>
        <begin position="266"/>
        <end position="273"/>
    </location>
    <ligand>
        <name>ATP</name>
        <dbReference type="ChEBI" id="CHEBI:30616"/>
    </ligand>
</feature>
<gene>
    <name evidence="10" type="primary">KAR3</name>
    <name evidence="10" type="ORF">MCUN1_001092</name>
</gene>
<dbReference type="GO" id="GO:0005874">
    <property type="term" value="C:microtubule"/>
    <property type="evidence" value="ECO:0007669"/>
    <property type="project" value="UniProtKB-KW"/>
</dbReference>
<dbReference type="GO" id="GO:0008017">
    <property type="term" value="F:microtubule binding"/>
    <property type="evidence" value="ECO:0007669"/>
    <property type="project" value="InterPro"/>
</dbReference>
<evidence type="ECO:0000313" key="11">
    <source>
        <dbReference type="Proteomes" id="UP001219933"/>
    </source>
</evidence>
<dbReference type="PANTHER" id="PTHR47972">
    <property type="entry name" value="KINESIN-LIKE PROTEIN KLP-3"/>
    <property type="match status" value="1"/>
</dbReference>
<dbReference type="GO" id="GO:0007018">
    <property type="term" value="P:microtubule-based movement"/>
    <property type="evidence" value="ECO:0007669"/>
    <property type="project" value="InterPro"/>
</dbReference>
<dbReference type="GO" id="GO:0005524">
    <property type="term" value="F:ATP binding"/>
    <property type="evidence" value="ECO:0007669"/>
    <property type="project" value="UniProtKB-UniRule"/>
</dbReference>
<dbReference type="GO" id="GO:0003777">
    <property type="term" value="F:microtubule motor activity"/>
    <property type="evidence" value="ECO:0007669"/>
    <property type="project" value="InterPro"/>
</dbReference>
<organism evidence="10 11">
    <name type="scientific">Malassezia cuniculi</name>
    <dbReference type="NCBI Taxonomy" id="948313"/>
    <lineage>
        <taxon>Eukaryota</taxon>
        <taxon>Fungi</taxon>
        <taxon>Dikarya</taxon>
        <taxon>Basidiomycota</taxon>
        <taxon>Ustilaginomycotina</taxon>
        <taxon>Malasseziomycetes</taxon>
        <taxon>Malasseziales</taxon>
        <taxon>Malasseziaceae</taxon>
        <taxon>Malassezia</taxon>
    </lineage>
</organism>
<dbReference type="InterPro" id="IPR036961">
    <property type="entry name" value="Kinesin_motor_dom_sf"/>
</dbReference>